<dbReference type="AlphaFoldDB" id="A0A8D5FRV5"/>
<dbReference type="NCBIfam" id="TIGR00254">
    <property type="entry name" value="GGDEF"/>
    <property type="match status" value="1"/>
</dbReference>
<evidence type="ECO:0000256" key="1">
    <source>
        <dbReference type="PROSITE-ProRule" id="PRU00169"/>
    </source>
</evidence>
<dbReference type="PANTHER" id="PTHR46663:SF3">
    <property type="entry name" value="SLL0267 PROTEIN"/>
    <property type="match status" value="1"/>
</dbReference>
<keyword evidence="6" id="KW-1185">Reference proteome</keyword>
<organism evidence="5 6">
    <name type="scientific">Desulfomarina profundi</name>
    <dbReference type="NCBI Taxonomy" id="2772557"/>
    <lineage>
        <taxon>Bacteria</taxon>
        <taxon>Pseudomonadati</taxon>
        <taxon>Thermodesulfobacteriota</taxon>
        <taxon>Desulfobulbia</taxon>
        <taxon>Desulfobulbales</taxon>
        <taxon>Desulfobulbaceae</taxon>
        <taxon>Desulfomarina</taxon>
    </lineage>
</organism>
<dbReference type="PANTHER" id="PTHR46663">
    <property type="entry name" value="DIGUANYLATE CYCLASE DGCT-RELATED"/>
    <property type="match status" value="1"/>
</dbReference>
<dbReference type="NCBIfam" id="TIGR00229">
    <property type="entry name" value="sensory_box"/>
    <property type="match status" value="1"/>
</dbReference>
<dbReference type="KEGG" id="dbk:DGMP_12720"/>
<feature type="domain" description="Response regulatory" evidence="2">
    <location>
        <begin position="1"/>
        <end position="113"/>
    </location>
</feature>
<dbReference type="PROSITE" id="PS50112">
    <property type="entry name" value="PAS"/>
    <property type="match status" value="1"/>
</dbReference>
<sequence>MLIGSQRRFNTSLQHLLEASGFACKSAEGREEIISLLATQNFPLIILDLDVMENGHSQIVEKIKRLNRKGKLIFLSRDCTLEKVLWGLRQGVDDFFKTPYSPDQLLASVEKILRQTGRTKPVVQQSRADLLKSEILHRYMVNNSPDIIYLLDQQGKIAFINRQAQALLGLPANDFIGRHYSRLVYPEDMEKVRFALSERRTGKRASRDIELRLVRWGNDKHPVVEVELFSTGVYKGGSQFPQNVFLGTYGVLRDVSRRKKLEKQFYHQLYHDSLTNLPNRSLFQDRLRLAISQARRNHEKLAVMFLDIDGFKDINDTFGHRYGDQLLQSFSSRLRSCLREGDTLARIAGDEFTILLPGIQGHKDSGKVAAKILAEFNVPFRLTDQEVKIGVSIGIALFPEHGNLEEELLQRADWAMYFVKHNGKNNFHYYEKTARTRNRVFSARQANP</sequence>
<dbReference type="CDD" id="cd00130">
    <property type="entry name" value="PAS"/>
    <property type="match status" value="1"/>
</dbReference>
<dbReference type="CDD" id="cd01949">
    <property type="entry name" value="GGDEF"/>
    <property type="match status" value="1"/>
</dbReference>
<dbReference type="SMART" id="SM00091">
    <property type="entry name" value="PAS"/>
    <property type="match status" value="1"/>
</dbReference>
<dbReference type="InterPro" id="IPR000160">
    <property type="entry name" value="GGDEF_dom"/>
</dbReference>
<dbReference type="GO" id="GO:0003824">
    <property type="term" value="F:catalytic activity"/>
    <property type="evidence" value="ECO:0007669"/>
    <property type="project" value="UniProtKB-ARBA"/>
</dbReference>
<accession>A0A8D5FRV5</accession>
<feature type="domain" description="PAS" evidence="3">
    <location>
        <begin position="133"/>
        <end position="203"/>
    </location>
</feature>
<feature type="domain" description="GGDEF" evidence="4">
    <location>
        <begin position="299"/>
        <end position="432"/>
    </location>
</feature>
<evidence type="ECO:0000259" key="3">
    <source>
        <dbReference type="PROSITE" id="PS50112"/>
    </source>
</evidence>
<evidence type="ECO:0000259" key="2">
    <source>
        <dbReference type="PROSITE" id="PS50110"/>
    </source>
</evidence>
<dbReference type="InterPro" id="IPR000014">
    <property type="entry name" value="PAS"/>
</dbReference>
<reference evidence="5" key="1">
    <citation type="submission" date="2020-09" db="EMBL/GenBank/DDBJ databases">
        <title>Desulfogranum mesoprofundum gen. nov., sp. nov., a novel mesophilic, sulfate-reducing chemolithoautotroph isolated from a deep-sea hydrothermal vent chimney in the Suiyo Seamount.</title>
        <authorList>
            <person name="Hashimoto Y."/>
            <person name="Nakagawa S."/>
        </authorList>
    </citation>
    <scope>NUCLEOTIDE SEQUENCE</scope>
    <source>
        <strain evidence="5">KT2</strain>
    </source>
</reference>
<evidence type="ECO:0008006" key="7">
    <source>
        <dbReference type="Google" id="ProtNLM"/>
    </source>
</evidence>
<dbReference type="GO" id="GO:0000160">
    <property type="term" value="P:phosphorelay signal transduction system"/>
    <property type="evidence" value="ECO:0007669"/>
    <property type="project" value="InterPro"/>
</dbReference>
<dbReference type="FunFam" id="3.30.70.270:FF:000001">
    <property type="entry name" value="Diguanylate cyclase domain protein"/>
    <property type="match status" value="1"/>
</dbReference>
<feature type="modified residue" description="4-aspartylphosphate" evidence="1">
    <location>
        <position position="48"/>
    </location>
</feature>
<dbReference type="PROSITE" id="PS50110">
    <property type="entry name" value="RESPONSE_REGULATORY"/>
    <property type="match status" value="1"/>
</dbReference>
<name>A0A8D5FRV5_9BACT</name>
<evidence type="ECO:0000259" key="4">
    <source>
        <dbReference type="PROSITE" id="PS50887"/>
    </source>
</evidence>
<dbReference type="PROSITE" id="PS50887">
    <property type="entry name" value="GGDEF"/>
    <property type="match status" value="1"/>
</dbReference>
<evidence type="ECO:0000313" key="6">
    <source>
        <dbReference type="Proteomes" id="UP000826725"/>
    </source>
</evidence>
<dbReference type="SMART" id="SM00267">
    <property type="entry name" value="GGDEF"/>
    <property type="match status" value="1"/>
</dbReference>
<dbReference type="CDD" id="cd00156">
    <property type="entry name" value="REC"/>
    <property type="match status" value="1"/>
</dbReference>
<dbReference type="Pfam" id="PF00990">
    <property type="entry name" value="GGDEF"/>
    <property type="match status" value="1"/>
</dbReference>
<dbReference type="EMBL" id="AP024086">
    <property type="protein sequence ID" value="BCL60579.1"/>
    <property type="molecule type" value="Genomic_DNA"/>
</dbReference>
<dbReference type="SMART" id="SM00448">
    <property type="entry name" value="REC"/>
    <property type="match status" value="1"/>
</dbReference>
<dbReference type="InterPro" id="IPR001789">
    <property type="entry name" value="Sig_transdc_resp-reg_receiver"/>
</dbReference>
<dbReference type="Proteomes" id="UP000826725">
    <property type="component" value="Chromosome"/>
</dbReference>
<keyword evidence="1" id="KW-0597">Phosphoprotein</keyword>
<dbReference type="GO" id="GO:0006355">
    <property type="term" value="P:regulation of DNA-templated transcription"/>
    <property type="evidence" value="ECO:0007669"/>
    <property type="project" value="InterPro"/>
</dbReference>
<proteinExistence type="predicted"/>
<dbReference type="InterPro" id="IPR013767">
    <property type="entry name" value="PAS_fold"/>
</dbReference>
<gene>
    <name evidence="5" type="ORF">DGMP_12720</name>
</gene>
<dbReference type="Pfam" id="PF00989">
    <property type="entry name" value="PAS"/>
    <property type="match status" value="1"/>
</dbReference>
<dbReference type="Pfam" id="PF00072">
    <property type="entry name" value="Response_reg"/>
    <property type="match status" value="1"/>
</dbReference>
<evidence type="ECO:0000313" key="5">
    <source>
        <dbReference type="EMBL" id="BCL60579.1"/>
    </source>
</evidence>
<protein>
    <recommendedName>
        <fullName evidence="7">Diguanylate cyclase</fullName>
    </recommendedName>
</protein>
<dbReference type="InterPro" id="IPR052163">
    <property type="entry name" value="DGC-Regulatory_Protein"/>
</dbReference>